<proteinExistence type="predicted"/>
<gene>
    <name evidence="1" type="ORF">CVT26_004484</name>
</gene>
<dbReference type="EMBL" id="NHYE01005132">
    <property type="protein sequence ID" value="PPQ76685.1"/>
    <property type="molecule type" value="Genomic_DNA"/>
</dbReference>
<reference evidence="1 2" key="1">
    <citation type="journal article" date="2018" name="Evol. Lett.">
        <title>Horizontal gene cluster transfer increased hallucinogenic mushroom diversity.</title>
        <authorList>
            <person name="Reynolds H.T."/>
            <person name="Vijayakumar V."/>
            <person name="Gluck-Thaler E."/>
            <person name="Korotkin H.B."/>
            <person name="Matheny P.B."/>
            <person name="Slot J.C."/>
        </authorList>
    </citation>
    <scope>NUCLEOTIDE SEQUENCE [LARGE SCALE GENOMIC DNA]</scope>
    <source>
        <strain evidence="1 2">SRW20</strain>
    </source>
</reference>
<protein>
    <submittedName>
        <fullName evidence="1">Uncharacterized protein</fullName>
    </submittedName>
</protein>
<keyword evidence="2" id="KW-1185">Reference proteome</keyword>
<sequence>MCESERGFMFKGALCPRASAARTVPLRSLRLWYLLVLDLTEILASDWVIPMGSPHPSPITLSAQRSRTYLPPYAPVKIHPPALTNPAQ</sequence>
<comment type="caution">
    <text evidence="1">The sequence shown here is derived from an EMBL/GenBank/DDBJ whole genome shotgun (WGS) entry which is preliminary data.</text>
</comment>
<evidence type="ECO:0000313" key="2">
    <source>
        <dbReference type="Proteomes" id="UP000284706"/>
    </source>
</evidence>
<dbReference type="AlphaFoldDB" id="A0A409WDT1"/>
<name>A0A409WDT1_9AGAR</name>
<dbReference type="InParanoid" id="A0A409WDT1"/>
<dbReference type="Proteomes" id="UP000284706">
    <property type="component" value="Unassembled WGS sequence"/>
</dbReference>
<organism evidence="1 2">
    <name type="scientific">Gymnopilus dilepis</name>
    <dbReference type="NCBI Taxonomy" id="231916"/>
    <lineage>
        <taxon>Eukaryota</taxon>
        <taxon>Fungi</taxon>
        <taxon>Dikarya</taxon>
        <taxon>Basidiomycota</taxon>
        <taxon>Agaricomycotina</taxon>
        <taxon>Agaricomycetes</taxon>
        <taxon>Agaricomycetidae</taxon>
        <taxon>Agaricales</taxon>
        <taxon>Agaricineae</taxon>
        <taxon>Hymenogastraceae</taxon>
        <taxon>Gymnopilus</taxon>
    </lineage>
</organism>
<evidence type="ECO:0000313" key="1">
    <source>
        <dbReference type="EMBL" id="PPQ76685.1"/>
    </source>
</evidence>
<accession>A0A409WDT1</accession>